<feature type="signal peptide" evidence="2">
    <location>
        <begin position="1"/>
        <end position="25"/>
    </location>
</feature>
<dbReference type="OrthoDB" id="8907581at2"/>
<keyword evidence="4" id="KW-1185">Reference proteome</keyword>
<reference evidence="3 4" key="1">
    <citation type="submission" date="2019-03" db="EMBL/GenBank/DDBJ databases">
        <title>Ramlibacter rhizophilus CCTCC AB2015357, whole genome shotgun sequence.</title>
        <authorList>
            <person name="Zhang X."/>
            <person name="Feng G."/>
            <person name="Zhu H."/>
        </authorList>
    </citation>
    <scope>NUCLEOTIDE SEQUENCE [LARGE SCALE GENOMIC DNA]</scope>
    <source>
        <strain evidence="3 4">CCTCC AB2015357</strain>
    </source>
</reference>
<feature type="region of interest" description="Disordered" evidence="1">
    <location>
        <begin position="32"/>
        <end position="75"/>
    </location>
</feature>
<evidence type="ECO:0000313" key="3">
    <source>
        <dbReference type="EMBL" id="TFZ01230.1"/>
    </source>
</evidence>
<evidence type="ECO:0000256" key="1">
    <source>
        <dbReference type="SAM" id="MobiDB-lite"/>
    </source>
</evidence>
<name>A0A4Z0BS27_9BURK</name>
<feature type="compositionally biased region" description="Pro residues" evidence="1">
    <location>
        <begin position="55"/>
        <end position="70"/>
    </location>
</feature>
<gene>
    <name evidence="3" type="ORF">EZ242_07555</name>
</gene>
<comment type="caution">
    <text evidence="3">The sequence shown here is derived from an EMBL/GenBank/DDBJ whole genome shotgun (WGS) entry which is preliminary data.</text>
</comment>
<evidence type="ECO:0008006" key="5">
    <source>
        <dbReference type="Google" id="ProtNLM"/>
    </source>
</evidence>
<feature type="chain" id="PRO_5021287858" description="Energy transducer TonB" evidence="2">
    <location>
        <begin position="26"/>
        <end position="182"/>
    </location>
</feature>
<dbReference type="EMBL" id="SMLL01000003">
    <property type="protein sequence ID" value="TFZ01230.1"/>
    <property type="molecule type" value="Genomic_DNA"/>
</dbReference>
<evidence type="ECO:0000256" key="2">
    <source>
        <dbReference type="SAM" id="SignalP"/>
    </source>
</evidence>
<proteinExistence type="predicted"/>
<accession>A0A4Z0BS27</accession>
<sequence length="182" mass="19732">MEQAGRPRRLHTLLASALASLLAACAPPAVQRGSVATPVPPPPPAPTSPAQVAPVGPPSGTPVRPGPPGPSVARTPREYRRDAATHLYSLQPERIFKGRLPPMLYAVGVLEVDLDARGQPLRLNWLRAPRHAPEVVAEIERMVRAAAPFPTPLRLGRVTYTDTWLWDKSGRFQLDTLTEGQD</sequence>
<dbReference type="PROSITE" id="PS51257">
    <property type="entry name" value="PROKAR_LIPOPROTEIN"/>
    <property type="match status" value="1"/>
</dbReference>
<dbReference type="Proteomes" id="UP000297564">
    <property type="component" value="Unassembled WGS sequence"/>
</dbReference>
<dbReference type="RefSeq" id="WP_135284528.1">
    <property type="nucleotide sequence ID" value="NZ_SMLL01000003.1"/>
</dbReference>
<feature type="compositionally biased region" description="Pro residues" evidence="1">
    <location>
        <begin position="38"/>
        <end position="47"/>
    </location>
</feature>
<protein>
    <recommendedName>
        <fullName evidence="5">Energy transducer TonB</fullName>
    </recommendedName>
</protein>
<organism evidence="3 4">
    <name type="scientific">Ramlibacter rhizophilus</name>
    <dbReference type="NCBI Taxonomy" id="1781167"/>
    <lineage>
        <taxon>Bacteria</taxon>
        <taxon>Pseudomonadati</taxon>
        <taxon>Pseudomonadota</taxon>
        <taxon>Betaproteobacteria</taxon>
        <taxon>Burkholderiales</taxon>
        <taxon>Comamonadaceae</taxon>
        <taxon>Ramlibacter</taxon>
    </lineage>
</organism>
<dbReference type="AlphaFoldDB" id="A0A4Z0BS27"/>
<keyword evidence="2" id="KW-0732">Signal</keyword>
<evidence type="ECO:0000313" key="4">
    <source>
        <dbReference type="Proteomes" id="UP000297564"/>
    </source>
</evidence>